<organism evidence="2 3">
    <name type="scientific">SAR324 cluster bacterium</name>
    <dbReference type="NCBI Taxonomy" id="2024889"/>
    <lineage>
        <taxon>Bacteria</taxon>
        <taxon>Deltaproteobacteria</taxon>
        <taxon>SAR324 cluster</taxon>
    </lineage>
</organism>
<keyword evidence="1" id="KW-0732">Signal</keyword>
<comment type="caution">
    <text evidence="2">The sequence shown here is derived from an EMBL/GenBank/DDBJ whole genome shotgun (WGS) entry which is preliminary data.</text>
</comment>
<sequence length="116" mass="12712">MTIKKLGFVFLFAVLCVTVAVAAQKKAEDSYPTDCNKIVDRLDRIACERGNECAWMKANCDSLGGTLGCCEGNANPNLCNKQCEACWPYFNNPSYPYNPLCRPVVPASTPTTASYE</sequence>
<proteinExistence type="predicted"/>
<name>A0A7X9III2_9DELT</name>
<evidence type="ECO:0000313" key="3">
    <source>
        <dbReference type="Proteomes" id="UP000524246"/>
    </source>
</evidence>
<dbReference type="Proteomes" id="UP000524246">
    <property type="component" value="Unassembled WGS sequence"/>
</dbReference>
<reference evidence="2 3" key="1">
    <citation type="journal article" date="2020" name="Biotechnol. Biofuels">
        <title>New insights from the biogas microbiome by comprehensive genome-resolved metagenomics of nearly 1600 species originating from multiple anaerobic digesters.</title>
        <authorList>
            <person name="Campanaro S."/>
            <person name="Treu L."/>
            <person name="Rodriguez-R L.M."/>
            <person name="Kovalovszki A."/>
            <person name="Ziels R.M."/>
            <person name="Maus I."/>
            <person name="Zhu X."/>
            <person name="Kougias P.G."/>
            <person name="Basile A."/>
            <person name="Luo G."/>
            <person name="Schluter A."/>
            <person name="Konstantinidis K.T."/>
            <person name="Angelidaki I."/>
        </authorList>
    </citation>
    <scope>NUCLEOTIDE SEQUENCE [LARGE SCALE GENOMIC DNA]</scope>
    <source>
        <strain evidence="2">AS27yjCOA_65</strain>
    </source>
</reference>
<feature type="chain" id="PRO_5031475396" evidence="1">
    <location>
        <begin position="23"/>
        <end position="116"/>
    </location>
</feature>
<dbReference type="EMBL" id="JAAZON010000112">
    <property type="protein sequence ID" value="NMC62083.1"/>
    <property type="molecule type" value="Genomic_DNA"/>
</dbReference>
<evidence type="ECO:0000313" key="2">
    <source>
        <dbReference type="EMBL" id="NMC62083.1"/>
    </source>
</evidence>
<gene>
    <name evidence="2" type="ORF">GYA55_02845</name>
</gene>
<feature type="signal peptide" evidence="1">
    <location>
        <begin position="1"/>
        <end position="22"/>
    </location>
</feature>
<evidence type="ECO:0000256" key="1">
    <source>
        <dbReference type="SAM" id="SignalP"/>
    </source>
</evidence>
<protein>
    <submittedName>
        <fullName evidence="2">Uncharacterized protein</fullName>
    </submittedName>
</protein>
<accession>A0A7X9III2</accession>
<dbReference type="AlphaFoldDB" id="A0A7X9III2"/>